<keyword evidence="5" id="KW-0410">Iron transport</keyword>
<evidence type="ECO:0000256" key="6">
    <source>
        <dbReference type="ARBA" id="ARBA00022692"/>
    </source>
</evidence>
<feature type="domain" description="TonB-dependent receptor-like beta-barrel" evidence="17">
    <location>
        <begin position="333"/>
        <end position="775"/>
    </location>
</feature>
<evidence type="ECO:0000256" key="10">
    <source>
        <dbReference type="ARBA" id="ARBA00023077"/>
    </source>
</evidence>
<evidence type="ECO:0000256" key="8">
    <source>
        <dbReference type="ARBA" id="ARBA00023004"/>
    </source>
</evidence>
<dbReference type="Gene3D" id="2.60.40.1120">
    <property type="entry name" value="Carboxypeptidase-like, regulatory domain"/>
    <property type="match status" value="1"/>
</dbReference>
<evidence type="ECO:0000313" key="19">
    <source>
        <dbReference type="EMBL" id="XCB33544.1"/>
    </source>
</evidence>
<dbReference type="InterPro" id="IPR037066">
    <property type="entry name" value="Plug_dom_sf"/>
</dbReference>
<evidence type="ECO:0000256" key="1">
    <source>
        <dbReference type="ARBA" id="ARBA00004571"/>
    </source>
</evidence>
<dbReference type="Gene3D" id="2.40.170.20">
    <property type="entry name" value="TonB-dependent receptor, beta-barrel domain"/>
    <property type="match status" value="1"/>
</dbReference>
<dbReference type="Pfam" id="PF07715">
    <property type="entry name" value="Plug"/>
    <property type="match status" value="1"/>
</dbReference>
<accession>A0AAU7ZRH3</accession>
<evidence type="ECO:0000259" key="17">
    <source>
        <dbReference type="Pfam" id="PF00593"/>
    </source>
</evidence>
<evidence type="ECO:0000256" key="7">
    <source>
        <dbReference type="ARBA" id="ARBA00022729"/>
    </source>
</evidence>
<dbReference type="Pfam" id="PF13620">
    <property type="entry name" value="CarboxypepD_reg"/>
    <property type="match status" value="1"/>
</dbReference>
<dbReference type="GO" id="GO:0009279">
    <property type="term" value="C:cell outer membrane"/>
    <property type="evidence" value="ECO:0007669"/>
    <property type="project" value="UniProtKB-SubCell"/>
</dbReference>
<dbReference type="Gene3D" id="2.170.130.10">
    <property type="entry name" value="TonB-dependent receptor, plug domain"/>
    <property type="match status" value="1"/>
</dbReference>
<keyword evidence="9" id="KW-0406">Ion transport</keyword>
<evidence type="ECO:0000256" key="4">
    <source>
        <dbReference type="ARBA" id="ARBA00022452"/>
    </source>
</evidence>
<reference evidence="19" key="1">
    <citation type="submission" date="2023-08" db="EMBL/GenBank/DDBJ databases">
        <authorList>
            <person name="Messyasz A."/>
            <person name="Mannisto M.K."/>
            <person name="Kerkhof L.J."/>
            <person name="Haggblom M."/>
        </authorList>
    </citation>
    <scope>NUCLEOTIDE SEQUENCE</scope>
    <source>
        <strain evidence="19">X5P6</strain>
    </source>
</reference>
<dbReference type="EMBL" id="CP132942">
    <property type="protein sequence ID" value="XCB33544.1"/>
    <property type="molecule type" value="Genomic_DNA"/>
</dbReference>
<dbReference type="FunFam" id="2.170.130.10:FF:000001">
    <property type="entry name" value="Catecholate siderophore TonB-dependent receptor"/>
    <property type="match status" value="1"/>
</dbReference>
<dbReference type="PANTHER" id="PTHR32552">
    <property type="entry name" value="FERRICHROME IRON RECEPTOR-RELATED"/>
    <property type="match status" value="1"/>
</dbReference>
<evidence type="ECO:0000256" key="9">
    <source>
        <dbReference type="ARBA" id="ARBA00023065"/>
    </source>
</evidence>
<dbReference type="SUPFAM" id="SSF49464">
    <property type="entry name" value="Carboxypeptidase regulatory domain-like"/>
    <property type="match status" value="1"/>
</dbReference>
<dbReference type="PROSITE" id="PS52016">
    <property type="entry name" value="TONB_DEPENDENT_REC_3"/>
    <property type="match status" value="1"/>
</dbReference>
<evidence type="ECO:0000256" key="13">
    <source>
        <dbReference type="ARBA" id="ARBA00023237"/>
    </source>
</evidence>
<dbReference type="InterPro" id="IPR010105">
    <property type="entry name" value="TonB_sidphr_rcpt"/>
</dbReference>
<dbReference type="InterPro" id="IPR000531">
    <property type="entry name" value="Beta-barrel_TonB"/>
</dbReference>
<evidence type="ECO:0000259" key="18">
    <source>
        <dbReference type="Pfam" id="PF07715"/>
    </source>
</evidence>
<keyword evidence="11 14" id="KW-0472">Membrane</keyword>
<dbReference type="InterPro" id="IPR036942">
    <property type="entry name" value="Beta-barrel_TonB_sf"/>
</dbReference>
<evidence type="ECO:0000256" key="11">
    <source>
        <dbReference type="ARBA" id="ARBA00023136"/>
    </source>
</evidence>
<gene>
    <name evidence="19" type="ORF">RBB77_01285</name>
</gene>
<dbReference type="GO" id="GO:0038023">
    <property type="term" value="F:signaling receptor activity"/>
    <property type="evidence" value="ECO:0007669"/>
    <property type="project" value="InterPro"/>
</dbReference>
<keyword evidence="8" id="KW-0408">Iron</keyword>
<dbReference type="InterPro" id="IPR008969">
    <property type="entry name" value="CarboxyPept-like_regulatory"/>
</dbReference>
<dbReference type="InterPro" id="IPR039426">
    <property type="entry name" value="TonB-dep_rcpt-like"/>
</dbReference>
<comment type="subcellular location">
    <subcellularLocation>
        <location evidence="1 14">Cell outer membrane</location>
        <topology evidence="1 14">Multi-pass membrane protein</topology>
    </subcellularLocation>
</comment>
<sequence>MNQTLSPCGFYLCCTTVLLSIVVQGADAFGYAGQNNALNSSCSVSPSASFADLTIKVTDPTGAVVDRAEIEARCGVTVVTGITSSDGAATIHLRSGNYTLTSSAPGFAKKTLEVHLPLNAPLSIKMDLGSATDIVNVSGDSGFVPYASNAGSKTNALLIEVPQSISIVSEREMEARGVITVNEALRYTPGIQADEYGVEPRFDWLKIRGFDAQTFGIFRDGMRFNSLAGKLDPFELESVEVLKGPSSVLYGELPPGGLINQVTKRPSAERSTMIEAQFGAYDRRQGAIDSTGSFDRDQVFRYRLLGLIRDSDTQTNFTPDNRRLIAPALTWHPSERTNLTVLADYQHDGSKWSQFLPANGTLYNTNPNGIIPVSTFLGEPDYDKVTRDQASIGYTGDHLFADGWNLHSNYRYQYIDFKGRTIVGAGFDGASLTDVSRYLFASPNTNRFNTVDTRALRRFTTGKWEQTVLFGYDYQHIAQRAMGFYLFGVGDLNIYHPVYGQTTIPTGAPYLNNDSVLQQNGLYAQDQIKYGNHLIFTVGGRQDFAQNDITNFLPAGANFSHLDTRFTGRVGVTYLTDFGVAPYFAYSTSFLPNAGTFVFNASTGLSTDPAVPSDARQIEGGVKLQPRTSNSFITASIFQINETNVLVADSNFNEHQDGEVRSRGFELEAVASLSQGLDLHGGYTFTATDNLNDVTTTNIGKWLPQTPRNQFSALADYTRSEGRFAGLGGNFGLRFVGTNAADAANSFFIPNYTLLDAGLRFGYRHTLFSVNATNIADKRYVATCTGLTSCYYGYARNVIGTAQYRF</sequence>
<keyword evidence="6 14" id="KW-0812">Transmembrane</keyword>
<reference evidence="19" key="2">
    <citation type="journal article" date="2024" name="Environ. Microbiol.">
        <title>Genome analysis and description of Tunturibacter gen. nov. expands the diversity of Terriglobia in tundra soils.</title>
        <authorList>
            <person name="Messyasz A."/>
            <person name="Mannisto M.K."/>
            <person name="Kerkhof L.J."/>
            <person name="Haggblom M.M."/>
        </authorList>
    </citation>
    <scope>NUCLEOTIDE SEQUENCE</scope>
    <source>
        <strain evidence="19">X5P6</strain>
    </source>
</reference>
<evidence type="ECO:0000256" key="2">
    <source>
        <dbReference type="ARBA" id="ARBA00009810"/>
    </source>
</evidence>
<dbReference type="AlphaFoldDB" id="A0AAU7ZRH3"/>
<evidence type="ECO:0000256" key="5">
    <source>
        <dbReference type="ARBA" id="ARBA00022496"/>
    </source>
</evidence>
<feature type="chain" id="PRO_5043829284" evidence="16">
    <location>
        <begin position="26"/>
        <end position="806"/>
    </location>
</feature>
<dbReference type="RefSeq" id="WP_353064380.1">
    <property type="nucleotide sequence ID" value="NZ_CP132942.1"/>
</dbReference>
<keyword evidence="13 14" id="KW-0998">Cell outer membrane</keyword>
<keyword evidence="10 15" id="KW-0798">TonB box</keyword>
<keyword evidence="7 16" id="KW-0732">Signal</keyword>
<protein>
    <submittedName>
        <fullName evidence="19">TonB-dependent siderophore receptor</fullName>
    </submittedName>
</protein>
<keyword evidence="12 19" id="KW-0675">Receptor</keyword>
<comment type="similarity">
    <text evidence="2 14 15">Belongs to the TonB-dependent receptor family.</text>
</comment>
<dbReference type="Pfam" id="PF00593">
    <property type="entry name" value="TonB_dep_Rec_b-barrel"/>
    <property type="match status" value="1"/>
</dbReference>
<feature type="signal peptide" evidence="16">
    <location>
        <begin position="1"/>
        <end position="25"/>
    </location>
</feature>
<keyword evidence="4 14" id="KW-1134">Transmembrane beta strand</keyword>
<evidence type="ECO:0000256" key="15">
    <source>
        <dbReference type="RuleBase" id="RU003357"/>
    </source>
</evidence>
<evidence type="ECO:0000256" key="3">
    <source>
        <dbReference type="ARBA" id="ARBA00022448"/>
    </source>
</evidence>
<proteinExistence type="inferred from homology"/>
<evidence type="ECO:0000256" key="14">
    <source>
        <dbReference type="PROSITE-ProRule" id="PRU01360"/>
    </source>
</evidence>
<dbReference type="GO" id="GO:0015891">
    <property type="term" value="P:siderophore transport"/>
    <property type="evidence" value="ECO:0007669"/>
    <property type="project" value="InterPro"/>
</dbReference>
<dbReference type="InterPro" id="IPR012910">
    <property type="entry name" value="Plug_dom"/>
</dbReference>
<dbReference type="KEGG" id="tpsc:RBB77_01285"/>
<organism evidence="19">
    <name type="scientific">Tunturiibacter psychrotolerans</name>
    <dbReference type="NCBI Taxonomy" id="3069686"/>
    <lineage>
        <taxon>Bacteria</taxon>
        <taxon>Pseudomonadati</taxon>
        <taxon>Acidobacteriota</taxon>
        <taxon>Terriglobia</taxon>
        <taxon>Terriglobales</taxon>
        <taxon>Acidobacteriaceae</taxon>
        <taxon>Tunturiibacter</taxon>
    </lineage>
</organism>
<dbReference type="CDD" id="cd01347">
    <property type="entry name" value="ligand_gated_channel"/>
    <property type="match status" value="1"/>
</dbReference>
<keyword evidence="3 14" id="KW-0813">Transport</keyword>
<dbReference type="SUPFAM" id="SSF56935">
    <property type="entry name" value="Porins"/>
    <property type="match status" value="1"/>
</dbReference>
<evidence type="ECO:0000256" key="12">
    <source>
        <dbReference type="ARBA" id="ARBA00023170"/>
    </source>
</evidence>
<feature type="domain" description="TonB-dependent receptor plug" evidence="18">
    <location>
        <begin position="159"/>
        <end position="257"/>
    </location>
</feature>
<dbReference type="PANTHER" id="PTHR32552:SF68">
    <property type="entry name" value="FERRICHROME OUTER MEMBRANE TRANSPORTER_PHAGE RECEPTOR"/>
    <property type="match status" value="1"/>
</dbReference>
<dbReference type="GO" id="GO:0015344">
    <property type="term" value="F:siderophore uptake transmembrane transporter activity"/>
    <property type="evidence" value="ECO:0007669"/>
    <property type="project" value="TreeGrafter"/>
</dbReference>
<evidence type="ECO:0000256" key="16">
    <source>
        <dbReference type="SAM" id="SignalP"/>
    </source>
</evidence>
<name>A0AAU7ZRH3_9BACT</name>
<dbReference type="NCBIfam" id="TIGR01783">
    <property type="entry name" value="TonB-siderophor"/>
    <property type="match status" value="1"/>
</dbReference>